<keyword evidence="4" id="KW-0479">Metal-binding</keyword>
<dbReference type="InterPro" id="IPR008007">
    <property type="entry name" value="Peptidase_M42"/>
</dbReference>
<sequence>MSSPSFHHHRDTFLELLDSHAGPGFEHPIAAKMERFFSLYSADIRTDTLGNLMARIVPPAAPANARVPRILLAAHMDEIALVVTQIDQGGFLRVWDAHAFDPRTLVGQEVLVHTHDGDALLGIVGSKPPHLSSPAERKRAPKLEDLFVDLAMPETAVRERVRVGDRITVRRGTMELLNGRIAGKALDNRASLAVVLECLAALQQLRHTAEVYAAATVQEEVGLRGAMTAAYGVNPDIAIAIDVTFAGMPGQAPDESFEMGKGPVITMGPNLHPKVFRQLRDTAMHHNVPYQIEFSQGPTGTDAAALQIAREGLATGLVGVAIRYMHTSVETASYDDIAACGRLLAHFIASIDLAMVEGLTCY</sequence>
<evidence type="ECO:0000256" key="1">
    <source>
        <dbReference type="ARBA" id="ARBA00006272"/>
    </source>
</evidence>
<name>A0ABT9XFC9_9BACL</name>
<evidence type="ECO:0000256" key="3">
    <source>
        <dbReference type="ARBA" id="ARBA00022670"/>
    </source>
</evidence>
<dbReference type="InterPro" id="IPR051464">
    <property type="entry name" value="Peptidase_M42_aminopept"/>
</dbReference>
<keyword evidence="5 7" id="KW-0378">Hydrolase</keyword>
<evidence type="ECO:0000256" key="5">
    <source>
        <dbReference type="ARBA" id="ARBA00022801"/>
    </source>
</evidence>
<keyword evidence="7" id="KW-0326">Glycosidase</keyword>
<reference evidence="7 8" key="1">
    <citation type="submission" date="2023-07" db="EMBL/GenBank/DDBJ databases">
        <title>Genomic Encyclopedia of Type Strains, Phase IV (KMG-IV): sequencing the most valuable type-strain genomes for metagenomic binning, comparative biology and taxonomic classification.</title>
        <authorList>
            <person name="Goeker M."/>
        </authorList>
    </citation>
    <scope>NUCLEOTIDE SEQUENCE [LARGE SCALE GENOMIC DNA]</scope>
    <source>
        <strain evidence="7 8">DSM 4006</strain>
    </source>
</reference>
<evidence type="ECO:0000313" key="7">
    <source>
        <dbReference type="EMBL" id="MDQ0188538.1"/>
    </source>
</evidence>
<keyword evidence="2" id="KW-0031">Aminopeptidase</keyword>
<dbReference type="RefSeq" id="WP_274455937.1">
    <property type="nucleotide sequence ID" value="NZ_CP067097.1"/>
</dbReference>
<gene>
    <name evidence="7" type="ORF">J2S03_000342</name>
</gene>
<evidence type="ECO:0000256" key="4">
    <source>
        <dbReference type="ARBA" id="ARBA00022723"/>
    </source>
</evidence>
<comment type="similarity">
    <text evidence="1 6">Belongs to the peptidase M42 family.</text>
</comment>
<dbReference type="GO" id="GO:0008810">
    <property type="term" value="F:cellulase activity"/>
    <property type="evidence" value="ECO:0007669"/>
    <property type="project" value="UniProtKB-EC"/>
</dbReference>
<protein>
    <submittedName>
        <fullName evidence="7">Endoglucanase</fullName>
        <ecNumber evidence="7">3.2.1.4</ecNumber>
    </submittedName>
</protein>
<dbReference type="Proteomes" id="UP001232973">
    <property type="component" value="Unassembled WGS sequence"/>
</dbReference>
<comment type="caution">
    <text evidence="7">The sequence shown here is derived from an EMBL/GenBank/DDBJ whole genome shotgun (WGS) entry which is preliminary data.</text>
</comment>
<accession>A0ABT9XFC9</accession>
<proteinExistence type="inferred from homology"/>
<dbReference type="PANTHER" id="PTHR32481:SF0">
    <property type="entry name" value="AMINOPEPTIDASE YPDE-RELATED"/>
    <property type="match status" value="1"/>
</dbReference>
<evidence type="ECO:0000313" key="8">
    <source>
        <dbReference type="Proteomes" id="UP001232973"/>
    </source>
</evidence>
<dbReference type="CDD" id="cd05656">
    <property type="entry name" value="M42_Frv"/>
    <property type="match status" value="1"/>
</dbReference>
<dbReference type="PIRSF" id="PIRSF001123">
    <property type="entry name" value="PepA_GA"/>
    <property type="match status" value="1"/>
</dbReference>
<dbReference type="SUPFAM" id="SSF101821">
    <property type="entry name" value="Aminopeptidase/glucanase lid domain"/>
    <property type="match status" value="1"/>
</dbReference>
<keyword evidence="3" id="KW-0645">Protease</keyword>
<keyword evidence="8" id="KW-1185">Reference proteome</keyword>
<dbReference type="EMBL" id="JAUSTP010000001">
    <property type="protein sequence ID" value="MDQ0188538.1"/>
    <property type="molecule type" value="Genomic_DNA"/>
</dbReference>
<dbReference type="Gene3D" id="2.40.30.40">
    <property type="entry name" value="Peptidase M42, domain 2"/>
    <property type="match status" value="1"/>
</dbReference>
<evidence type="ECO:0000256" key="6">
    <source>
        <dbReference type="PIRNR" id="PIRNR001123"/>
    </source>
</evidence>
<dbReference type="SUPFAM" id="SSF53187">
    <property type="entry name" value="Zn-dependent exopeptidases"/>
    <property type="match status" value="1"/>
</dbReference>
<evidence type="ECO:0000256" key="2">
    <source>
        <dbReference type="ARBA" id="ARBA00022438"/>
    </source>
</evidence>
<dbReference type="InterPro" id="IPR023367">
    <property type="entry name" value="Peptidase_M42_dom2"/>
</dbReference>
<dbReference type="Gene3D" id="3.40.630.10">
    <property type="entry name" value="Zn peptidases"/>
    <property type="match status" value="1"/>
</dbReference>
<organism evidence="7 8">
    <name type="scientific">Alicyclobacillus cycloheptanicus</name>
    <dbReference type="NCBI Taxonomy" id="1457"/>
    <lineage>
        <taxon>Bacteria</taxon>
        <taxon>Bacillati</taxon>
        <taxon>Bacillota</taxon>
        <taxon>Bacilli</taxon>
        <taxon>Bacillales</taxon>
        <taxon>Alicyclobacillaceae</taxon>
        <taxon>Alicyclobacillus</taxon>
    </lineage>
</organism>
<dbReference type="Pfam" id="PF05343">
    <property type="entry name" value="Peptidase_M42"/>
    <property type="match status" value="1"/>
</dbReference>
<dbReference type="PANTHER" id="PTHR32481">
    <property type="entry name" value="AMINOPEPTIDASE"/>
    <property type="match status" value="1"/>
</dbReference>
<dbReference type="EC" id="3.2.1.4" evidence="7"/>